<dbReference type="InterPro" id="IPR013785">
    <property type="entry name" value="Aldolase_TIM"/>
</dbReference>
<evidence type="ECO:0000313" key="7">
    <source>
        <dbReference type="EMBL" id="MDP9850412.1"/>
    </source>
</evidence>
<dbReference type="InterPro" id="IPR058240">
    <property type="entry name" value="rSAM_sf"/>
</dbReference>
<dbReference type="SUPFAM" id="SSF102114">
    <property type="entry name" value="Radical SAM enzymes"/>
    <property type="match status" value="1"/>
</dbReference>
<name>A0ABT9QUH5_9ACTN</name>
<keyword evidence="7" id="KW-0560">Oxidoreductase</keyword>
<protein>
    <recommendedName>
        <fullName evidence="1">Heme chaperone HemW</fullName>
    </recommendedName>
</protein>
<dbReference type="RefSeq" id="WP_307569422.1">
    <property type="nucleotide sequence ID" value="NZ_JAUSQU010000003.1"/>
</dbReference>
<keyword evidence="4" id="KW-0408">Iron</keyword>
<dbReference type="InterPro" id="IPR034505">
    <property type="entry name" value="Coproporphyrinogen-III_oxidase"/>
</dbReference>
<proteinExistence type="predicted"/>
<dbReference type="Gene3D" id="3.20.20.70">
    <property type="entry name" value="Aldolase class I"/>
    <property type="match status" value="1"/>
</dbReference>
<dbReference type="Proteomes" id="UP001225356">
    <property type="component" value="Unassembled WGS sequence"/>
</dbReference>
<dbReference type="PANTHER" id="PTHR13932:SF5">
    <property type="entry name" value="RADICAL S-ADENOSYL METHIONINE DOMAIN-CONTAINING PROTEIN 1, MITOCHONDRIAL"/>
    <property type="match status" value="1"/>
</dbReference>
<evidence type="ECO:0000256" key="1">
    <source>
        <dbReference type="ARBA" id="ARBA00017228"/>
    </source>
</evidence>
<evidence type="ECO:0000313" key="8">
    <source>
        <dbReference type="Proteomes" id="UP001225356"/>
    </source>
</evidence>
<dbReference type="PROSITE" id="PS51918">
    <property type="entry name" value="RADICAL_SAM"/>
    <property type="match status" value="1"/>
</dbReference>
<keyword evidence="3" id="KW-0479">Metal-binding</keyword>
<keyword evidence="5" id="KW-0411">Iron-sulfur</keyword>
<feature type="domain" description="Radical SAM core" evidence="6">
    <location>
        <begin position="38"/>
        <end position="268"/>
    </location>
</feature>
<evidence type="ECO:0000256" key="4">
    <source>
        <dbReference type="ARBA" id="ARBA00023004"/>
    </source>
</evidence>
<dbReference type="PANTHER" id="PTHR13932">
    <property type="entry name" value="COPROPORPHYRINIGEN III OXIDASE"/>
    <property type="match status" value="1"/>
</dbReference>
<keyword evidence="8" id="KW-1185">Reference proteome</keyword>
<dbReference type="GO" id="GO:0051989">
    <property type="term" value="F:coproporphyrinogen dehydrogenase activity"/>
    <property type="evidence" value="ECO:0007669"/>
    <property type="project" value="UniProtKB-EC"/>
</dbReference>
<dbReference type="SFLD" id="SFLDG01065">
    <property type="entry name" value="anaerobic_coproporphyrinogen-I"/>
    <property type="match status" value="1"/>
</dbReference>
<evidence type="ECO:0000256" key="3">
    <source>
        <dbReference type="ARBA" id="ARBA00022723"/>
    </source>
</evidence>
<dbReference type="InterPro" id="IPR006638">
    <property type="entry name" value="Elp3/MiaA/NifB-like_rSAM"/>
</dbReference>
<dbReference type="SMART" id="SM00729">
    <property type="entry name" value="Elp3"/>
    <property type="match status" value="1"/>
</dbReference>
<dbReference type="EMBL" id="JAUSQU010000003">
    <property type="protein sequence ID" value="MDP9850412.1"/>
    <property type="molecule type" value="Genomic_DNA"/>
</dbReference>
<comment type="caution">
    <text evidence="7">The sequence shown here is derived from an EMBL/GenBank/DDBJ whole genome shotgun (WGS) entry which is preliminary data.</text>
</comment>
<evidence type="ECO:0000256" key="2">
    <source>
        <dbReference type="ARBA" id="ARBA00022691"/>
    </source>
</evidence>
<organism evidence="7 8">
    <name type="scientific">Streptosporangium lutulentum</name>
    <dbReference type="NCBI Taxonomy" id="1461250"/>
    <lineage>
        <taxon>Bacteria</taxon>
        <taxon>Bacillati</taxon>
        <taxon>Actinomycetota</taxon>
        <taxon>Actinomycetes</taxon>
        <taxon>Streptosporangiales</taxon>
        <taxon>Streptosporangiaceae</taxon>
        <taxon>Streptosporangium</taxon>
    </lineage>
</organism>
<accession>A0ABT9QUH5</accession>
<dbReference type="InterPro" id="IPR007197">
    <property type="entry name" value="rSAM"/>
</dbReference>
<keyword evidence="2" id="KW-0949">S-adenosyl-L-methionine</keyword>
<dbReference type="Pfam" id="PF04055">
    <property type="entry name" value="Radical_SAM"/>
    <property type="match status" value="1"/>
</dbReference>
<sequence length="475" mass="52471">MLKFESFTYPFFDLGYRVDHPALVSAFLGTGDLAIPGDHTPGNKALYLHIPFCDTICSFCPFVKAKGSLERIAAYLTALTVELRTLGATKRVAEWELDSVYIGGGTPSVLSEEQITALFAAIRANFRIKADAEISFEFEAKSVNEAKFQLLASLGVTRVSFGVQSFDPLTRDQVGITATLDQVHAAVDWSTRYFGNTNLDMMVGFPGQDLDAALLDARLAATSGIGSVSIYPVDYVMTLPGWQDRIRSGELPRPARLDERSQMFHAARGELAEHMAEQNMYCFGAAGAPPTRYMFSTLYGGYRDEAVGVGSGAYSVIRGLAYYNEGKESEYVRRASAGELPVVQSAPGHAYEKGLVFFPKRLTLDLRDLKVLSLEEVYRPRIEEIVDRDFATIDGDTLRLTEPGKLVYSELMAHFFSDLQRRLYLRIVDRMSTQVGMIDAEDWVGDSGRQRLGALNALPGAISPRRDLLKVTPVS</sequence>
<reference evidence="7 8" key="1">
    <citation type="submission" date="2023-07" db="EMBL/GenBank/DDBJ databases">
        <title>Sequencing the genomes of 1000 actinobacteria strains.</title>
        <authorList>
            <person name="Klenk H.-P."/>
        </authorList>
    </citation>
    <scope>NUCLEOTIDE SEQUENCE [LARGE SCALE GENOMIC DNA]</scope>
    <source>
        <strain evidence="7 8">DSM 46740</strain>
    </source>
</reference>
<evidence type="ECO:0000259" key="6">
    <source>
        <dbReference type="PROSITE" id="PS51918"/>
    </source>
</evidence>
<dbReference type="SFLD" id="SFLDS00029">
    <property type="entry name" value="Radical_SAM"/>
    <property type="match status" value="1"/>
</dbReference>
<gene>
    <name evidence="7" type="ORF">J2853_009708</name>
</gene>
<evidence type="ECO:0000256" key="5">
    <source>
        <dbReference type="ARBA" id="ARBA00023014"/>
    </source>
</evidence>